<comment type="caution">
    <text evidence="23">Lacks conserved residue(s) required for the propagation of feature annotation.</text>
</comment>
<dbReference type="Proteomes" id="UP000694523">
    <property type="component" value="Unplaced"/>
</dbReference>
<name>A0A8C6WE70_9GOBI</name>
<evidence type="ECO:0000256" key="17">
    <source>
        <dbReference type="ARBA" id="ARBA00022840"/>
    </source>
</evidence>
<evidence type="ECO:0000256" key="11">
    <source>
        <dbReference type="ARBA" id="ARBA00013499"/>
    </source>
</evidence>
<evidence type="ECO:0000313" key="27">
    <source>
        <dbReference type="Ensembl" id="ENSNMLP00000000352.1"/>
    </source>
</evidence>
<evidence type="ECO:0000256" key="2">
    <source>
        <dbReference type="ARBA" id="ARBA00000937"/>
    </source>
</evidence>
<dbReference type="GO" id="GO:0001726">
    <property type="term" value="C:ruffle"/>
    <property type="evidence" value="ECO:0007669"/>
    <property type="project" value="UniProtKB-SubCell"/>
</dbReference>
<comment type="function">
    <text evidence="4">Major role in the synthesis of nucleoside triphosphates other than ATP.</text>
</comment>
<proteinExistence type="inferred from homology"/>
<dbReference type="InterPro" id="IPR034907">
    <property type="entry name" value="NDK-like_dom"/>
</dbReference>
<evidence type="ECO:0000256" key="18">
    <source>
        <dbReference type="ARBA" id="ARBA00022842"/>
    </source>
</evidence>
<evidence type="ECO:0000256" key="19">
    <source>
        <dbReference type="ARBA" id="ARBA00023080"/>
    </source>
</evidence>
<dbReference type="InterPro" id="IPR036850">
    <property type="entry name" value="NDK-like_dom_sf"/>
</dbReference>
<evidence type="ECO:0000256" key="16">
    <source>
        <dbReference type="ARBA" id="ARBA00022777"/>
    </source>
</evidence>
<comment type="similarity">
    <text evidence="9 23 24">Belongs to the NDK family.</text>
</comment>
<dbReference type="EC" id="2.7.4.6" evidence="10"/>
<evidence type="ECO:0000256" key="20">
    <source>
        <dbReference type="ARBA" id="ARBA00023242"/>
    </source>
</evidence>
<dbReference type="GO" id="GO:0005737">
    <property type="term" value="C:cytoplasm"/>
    <property type="evidence" value="ECO:0007669"/>
    <property type="project" value="UniProtKB-SubCell"/>
</dbReference>
<keyword evidence="28" id="KW-1185">Reference proteome</keyword>
<feature type="region of interest" description="Disordered" evidence="25">
    <location>
        <begin position="95"/>
        <end position="159"/>
    </location>
</feature>
<dbReference type="PRINTS" id="PR01243">
    <property type="entry name" value="NUCDPKINASE"/>
</dbReference>
<dbReference type="GO" id="GO:0006183">
    <property type="term" value="P:GTP biosynthetic process"/>
    <property type="evidence" value="ECO:0007669"/>
    <property type="project" value="InterPro"/>
</dbReference>
<keyword evidence="17" id="KW-0067">ATP-binding</keyword>
<dbReference type="PANTHER" id="PTHR11349">
    <property type="entry name" value="NUCLEOSIDE DIPHOSPHATE KINASE"/>
    <property type="match status" value="1"/>
</dbReference>
<feature type="compositionally biased region" description="Low complexity" evidence="25">
    <location>
        <begin position="108"/>
        <end position="123"/>
    </location>
</feature>
<evidence type="ECO:0000256" key="21">
    <source>
        <dbReference type="ARBA" id="ARBA00023273"/>
    </source>
</evidence>
<keyword evidence="18" id="KW-0460">Magnesium</keyword>
<keyword evidence="21" id="KW-0966">Cell projection</keyword>
<evidence type="ECO:0000256" key="25">
    <source>
        <dbReference type="SAM" id="MobiDB-lite"/>
    </source>
</evidence>
<evidence type="ECO:0000256" key="9">
    <source>
        <dbReference type="ARBA" id="ARBA00008142"/>
    </source>
</evidence>
<dbReference type="InterPro" id="IPR001564">
    <property type="entry name" value="Nucleoside_diP_kinase"/>
</dbReference>
<accession>A0A8C6WE70</accession>
<evidence type="ECO:0000256" key="12">
    <source>
        <dbReference type="ARBA" id="ARBA00022490"/>
    </source>
</evidence>
<dbReference type="AlphaFoldDB" id="A0A8C6WE70"/>
<dbReference type="Ensembl" id="ENSNMLT00000000424.1">
    <property type="protein sequence ID" value="ENSNMLP00000000352.1"/>
    <property type="gene ID" value="ENSNMLG00000000298.1"/>
</dbReference>
<dbReference type="FunFam" id="3.30.70.141:FF:000015">
    <property type="entry name" value="Nucleoside diphosphate kinase B"/>
    <property type="match status" value="1"/>
</dbReference>
<evidence type="ECO:0000256" key="10">
    <source>
        <dbReference type="ARBA" id="ARBA00012966"/>
    </source>
</evidence>
<feature type="domain" description="Nucleoside diphosphate kinase-like" evidence="26">
    <location>
        <begin position="5"/>
        <end position="110"/>
    </location>
</feature>
<keyword evidence="14" id="KW-0479">Metal-binding</keyword>
<dbReference type="SUPFAM" id="SSF54919">
    <property type="entry name" value="Nucleoside diphosphate kinase, NDK"/>
    <property type="match status" value="1"/>
</dbReference>
<sequence>MAENKERTFIAIKPDGVQRGLIGDIIKRFEQKGFKLVGMKMLHASQELLNKHYADLSSRGFFPALIAYMSSGPVVAMVWEGKGAVKTGRVMLGATNPADSAPAPSGETSASKSARTSSTAATRWRAHSRRSPYGSPQRSWSPTRAVPSTGCTELSRRPHGPPHTCLFHSLASSVGAPFPPRSSIGARSTLVLVRGHFQTCPVV</sequence>
<keyword evidence="13" id="KW-0808">Transferase</keyword>
<dbReference type="GO" id="GO:0046872">
    <property type="term" value="F:metal ion binding"/>
    <property type="evidence" value="ECO:0007669"/>
    <property type="project" value="UniProtKB-KW"/>
</dbReference>
<reference evidence="27" key="2">
    <citation type="submission" date="2025-09" db="UniProtKB">
        <authorList>
            <consortium name="Ensembl"/>
        </authorList>
    </citation>
    <scope>IDENTIFICATION</scope>
</reference>
<evidence type="ECO:0000256" key="6">
    <source>
        <dbReference type="ARBA" id="ARBA00004466"/>
    </source>
</evidence>
<dbReference type="GO" id="GO:0006241">
    <property type="term" value="P:CTP biosynthetic process"/>
    <property type="evidence" value="ECO:0007669"/>
    <property type="project" value="InterPro"/>
</dbReference>
<evidence type="ECO:0000256" key="1">
    <source>
        <dbReference type="ARBA" id="ARBA00000082"/>
    </source>
</evidence>
<evidence type="ECO:0000256" key="13">
    <source>
        <dbReference type="ARBA" id="ARBA00022679"/>
    </source>
</evidence>
<keyword evidence="15" id="KW-0547">Nucleotide-binding</keyword>
<keyword evidence="19" id="KW-0546">Nucleotide metabolism</keyword>
<evidence type="ECO:0000256" key="8">
    <source>
        <dbReference type="ARBA" id="ARBA00004510"/>
    </source>
</evidence>
<dbReference type="SMART" id="SM00562">
    <property type="entry name" value="NDK"/>
    <property type="match status" value="1"/>
</dbReference>
<keyword evidence="16" id="KW-0418">Kinase</keyword>
<dbReference type="GO" id="GO:0006228">
    <property type="term" value="P:UTP biosynthetic process"/>
    <property type="evidence" value="ECO:0007669"/>
    <property type="project" value="InterPro"/>
</dbReference>
<evidence type="ECO:0000256" key="24">
    <source>
        <dbReference type="RuleBase" id="RU004011"/>
    </source>
</evidence>
<keyword evidence="20" id="KW-0539">Nucleus</keyword>
<reference evidence="27" key="1">
    <citation type="submission" date="2025-08" db="UniProtKB">
        <authorList>
            <consortium name="Ensembl"/>
        </authorList>
    </citation>
    <scope>IDENTIFICATION</scope>
</reference>
<evidence type="ECO:0000313" key="28">
    <source>
        <dbReference type="Proteomes" id="UP000694523"/>
    </source>
</evidence>
<evidence type="ECO:0000256" key="5">
    <source>
        <dbReference type="ARBA" id="ARBA00004123"/>
    </source>
</evidence>
<dbReference type="GO" id="GO:0005524">
    <property type="term" value="F:ATP binding"/>
    <property type="evidence" value="ECO:0007669"/>
    <property type="project" value="UniProtKB-KW"/>
</dbReference>
<comment type="cofactor">
    <cofactor evidence="3">
        <name>Mg(2+)</name>
        <dbReference type="ChEBI" id="CHEBI:18420"/>
    </cofactor>
</comment>
<comment type="subcellular location">
    <subcellularLocation>
        <location evidence="8">Cell projection</location>
        <location evidence="8">Lamellipodium</location>
    </subcellularLocation>
    <subcellularLocation>
        <location evidence="6">Cell projection</location>
        <location evidence="6">Ruffle</location>
    </subcellularLocation>
    <subcellularLocation>
        <location evidence="7">Cytoplasm</location>
    </subcellularLocation>
    <subcellularLocation>
        <location evidence="5">Nucleus</location>
    </subcellularLocation>
</comment>
<dbReference type="GO" id="GO:0030027">
    <property type="term" value="C:lamellipodium"/>
    <property type="evidence" value="ECO:0007669"/>
    <property type="project" value="UniProtKB-SubCell"/>
</dbReference>
<organism evidence="27 28">
    <name type="scientific">Neogobius melanostomus</name>
    <name type="common">round goby</name>
    <dbReference type="NCBI Taxonomy" id="47308"/>
    <lineage>
        <taxon>Eukaryota</taxon>
        <taxon>Metazoa</taxon>
        <taxon>Chordata</taxon>
        <taxon>Craniata</taxon>
        <taxon>Vertebrata</taxon>
        <taxon>Euteleostomi</taxon>
        <taxon>Actinopterygii</taxon>
        <taxon>Neopterygii</taxon>
        <taxon>Teleostei</taxon>
        <taxon>Neoteleostei</taxon>
        <taxon>Acanthomorphata</taxon>
        <taxon>Gobiaria</taxon>
        <taxon>Gobiiformes</taxon>
        <taxon>Gobioidei</taxon>
        <taxon>Gobiidae</taxon>
        <taxon>Benthophilinae</taxon>
        <taxon>Neogobiini</taxon>
        <taxon>Neogobius</taxon>
    </lineage>
</organism>
<dbReference type="Gene3D" id="3.30.70.141">
    <property type="entry name" value="Nucleoside diphosphate kinase-like domain"/>
    <property type="match status" value="1"/>
</dbReference>
<dbReference type="Pfam" id="PF00334">
    <property type="entry name" value="NDK"/>
    <property type="match status" value="1"/>
</dbReference>
<dbReference type="CDD" id="cd04413">
    <property type="entry name" value="NDPk_I"/>
    <property type="match status" value="1"/>
</dbReference>
<dbReference type="GO" id="GO:0004550">
    <property type="term" value="F:nucleoside diphosphate kinase activity"/>
    <property type="evidence" value="ECO:0007669"/>
    <property type="project" value="UniProtKB-EC"/>
</dbReference>
<evidence type="ECO:0000256" key="4">
    <source>
        <dbReference type="ARBA" id="ARBA00003465"/>
    </source>
</evidence>
<evidence type="ECO:0000256" key="22">
    <source>
        <dbReference type="ARBA" id="ARBA00023306"/>
    </source>
</evidence>
<evidence type="ECO:0000259" key="26">
    <source>
        <dbReference type="SMART" id="SM00562"/>
    </source>
</evidence>
<comment type="catalytic activity">
    <reaction evidence="2">
        <text>a ribonucleoside 5'-diphosphate + ATP = a ribonucleoside 5'-triphosphate + ADP</text>
        <dbReference type="Rhea" id="RHEA:18113"/>
        <dbReference type="ChEBI" id="CHEBI:30616"/>
        <dbReference type="ChEBI" id="CHEBI:57930"/>
        <dbReference type="ChEBI" id="CHEBI:61557"/>
        <dbReference type="ChEBI" id="CHEBI:456216"/>
        <dbReference type="EC" id="2.7.4.6"/>
    </reaction>
</comment>
<comment type="catalytic activity">
    <reaction evidence="1">
        <text>a 2'-deoxyribonucleoside 5'-diphosphate + ATP = a 2'-deoxyribonucleoside 5'-triphosphate + ADP</text>
        <dbReference type="Rhea" id="RHEA:44640"/>
        <dbReference type="ChEBI" id="CHEBI:30616"/>
        <dbReference type="ChEBI" id="CHEBI:61560"/>
        <dbReference type="ChEBI" id="CHEBI:73316"/>
        <dbReference type="ChEBI" id="CHEBI:456216"/>
        <dbReference type="EC" id="2.7.4.6"/>
    </reaction>
</comment>
<keyword evidence="22" id="KW-0131">Cell cycle</keyword>
<evidence type="ECO:0000256" key="15">
    <source>
        <dbReference type="ARBA" id="ARBA00022741"/>
    </source>
</evidence>
<evidence type="ECO:0000256" key="14">
    <source>
        <dbReference type="ARBA" id="ARBA00022723"/>
    </source>
</evidence>
<protein>
    <recommendedName>
        <fullName evidence="11">Nucleoside diphosphate kinase B</fullName>
        <ecNumber evidence="10">2.7.4.6</ecNumber>
    </recommendedName>
</protein>
<dbReference type="GO" id="GO:0005634">
    <property type="term" value="C:nucleus"/>
    <property type="evidence" value="ECO:0007669"/>
    <property type="project" value="UniProtKB-SubCell"/>
</dbReference>
<keyword evidence="12" id="KW-0963">Cytoplasm</keyword>
<dbReference type="PROSITE" id="PS51374">
    <property type="entry name" value="NDPK_LIKE"/>
    <property type="match status" value="1"/>
</dbReference>
<evidence type="ECO:0000256" key="3">
    <source>
        <dbReference type="ARBA" id="ARBA00001946"/>
    </source>
</evidence>
<evidence type="ECO:0000256" key="7">
    <source>
        <dbReference type="ARBA" id="ARBA00004496"/>
    </source>
</evidence>
<evidence type="ECO:0000256" key="23">
    <source>
        <dbReference type="PROSITE-ProRule" id="PRU00706"/>
    </source>
</evidence>